<reference evidence="3 4" key="1">
    <citation type="journal article" date="2015" name="Genome Biol.">
        <title>Comparative genomics of Steinernema reveals deeply conserved gene regulatory networks.</title>
        <authorList>
            <person name="Dillman A.R."/>
            <person name="Macchietto M."/>
            <person name="Porter C.F."/>
            <person name="Rogers A."/>
            <person name="Williams B."/>
            <person name="Antoshechkin I."/>
            <person name="Lee M.M."/>
            <person name="Goodwin Z."/>
            <person name="Lu X."/>
            <person name="Lewis E.E."/>
            <person name="Goodrich-Blair H."/>
            <person name="Stock S.P."/>
            <person name="Adams B.J."/>
            <person name="Sternberg P.W."/>
            <person name="Mortazavi A."/>
        </authorList>
    </citation>
    <scope>NUCLEOTIDE SEQUENCE [LARGE SCALE GENOMIC DNA]</scope>
    <source>
        <strain evidence="3 4">ALL</strain>
    </source>
</reference>
<dbReference type="Proteomes" id="UP000298663">
    <property type="component" value="Unassembled WGS sequence"/>
</dbReference>
<evidence type="ECO:0000313" key="4">
    <source>
        <dbReference type="Proteomes" id="UP000298663"/>
    </source>
</evidence>
<proteinExistence type="predicted"/>
<evidence type="ECO:0008006" key="5">
    <source>
        <dbReference type="Google" id="ProtNLM"/>
    </source>
</evidence>
<accession>A0A4U8UV39</accession>
<dbReference type="InterPro" id="IPR035914">
    <property type="entry name" value="Sperma_CUB_dom_sf"/>
</dbReference>
<feature type="region of interest" description="Disordered" evidence="1">
    <location>
        <begin position="219"/>
        <end position="238"/>
    </location>
</feature>
<feature type="chain" id="PRO_5021028884" description="CUB domain-containing protein" evidence="2">
    <location>
        <begin position="22"/>
        <end position="257"/>
    </location>
</feature>
<evidence type="ECO:0000256" key="2">
    <source>
        <dbReference type="SAM" id="SignalP"/>
    </source>
</evidence>
<organism evidence="3 4">
    <name type="scientific">Steinernema carpocapsae</name>
    <name type="common">Entomopathogenic nematode</name>
    <dbReference type="NCBI Taxonomy" id="34508"/>
    <lineage>
        <taxon>Eukaryota</taxon>
        <taxon>Metazoa</taxon>
        <taxon>Ecdysozoa</taxon>
        <taxon>Nematoda</taxon>
        <taxon>Chromadorea</taxon>
        <taxon>Rhabditida</taxon>
        <taxon>Tylenchina</taxon>
        <taxon>Panagrolaimomorpha</taxon>
        <taxon>Strongyloidoidea</taxon>
        <taxon>Steinernematidae</taxon>
        <taxon>Steinernema</taxon>
    </lineage>
</organism>
<comment type="caution">
    <text evidence="3">The sequence shown here is derived from an EMBL/GenBank/DDBJ whole genome shotgun (WGS) entry which is preliminary data.</text>
</comment>
<dbReference type="AlphaFoldDB" id="A0A4U8UV39"/>
<dbReference type="EMBL" id="AZBU02000001">
    <property type="protein sequence ID" value="TMS37242.1"/>
    <property type="molecule type" value="Genomic_DNA"/>
</dbReference>
<keyword evidence="4" id="KW-1185">Reference proteome</keyword>
<sequence>MRTTSFHRVLLFLLLLPLVSALTDVVCEPGQSLEQQLEPEDIVRLRTRNYPSPYQPFYKNFSLTLTPPESHSIVFLLEQFFLDPSDEMKICNASNHCSYPKFDQTDLRGTASFYKSRGTTRVVLGRKKNAPNASMPHTGFSIYVKTYPLSYVFATDCSQTVKLDDQNPLTFVVSPNYPKNFDNPLQCNYSIRADAEIRVLAFQYRAAFTTTLMGIDGNSSSLSGNPTSRPPMNRWPSISRAEWTSPSRILHRNRATM</sequence>
<feature type="signal peptide" evidence="2">
    <location>
        <begin position="1"/>
        <end position="21"/>
    </location>
</feature>
<dbReference type="SUPFAM" id="SSF49854">
    <property type="entry name" value="Spermadhesin, CUB domain"/>
    <property type="match status" value="1"/>
</dbReference>
<keyword evidence="2" id="KW-0732">Signal</keyword>
<protein>
    <recommendedName>
        <fullName evidence="5">CUB domain-containing protein</fullName>
    </recommendedName>
</protein>
<gene>
    <name evidence="3" type="ORF">L596_004217</name>
</gene>
<evidence type="ECO:0000256" key="1">
    <source>
        <dbReference type="SAM" id="MobiDB-lite"/>
    </source>
</evidence>
<evidence type="ECO:0000313" key="3">
    <source>
        <dbReference type="EMBL" id="TMS37242.1"/>
    </source>
</evidence>
<name>A0A4U8UV39_STECR</name>
<reference evidence="3 4" key="2">
    <citation type="journal article" date="2019" name="G3 (Bethesda)">
        <title>Hybrid Assembly of the Genome of the Entomopathogenic Nematode Steinernema carpocapsae Identifies the X-Chromosome.</title>
        <authorList>
            <person name="Serra L."/>
            <person name="Macchietto M."/>
            <person name="Macias-Munoz A."/>
            <person name="McGill C.J."/>
            <person name="Rodriguez I.M."/>
            <person name="Rodriguez B."/>
            <person name="Murad R."/>
            <person name="Mortazavi A."/>
        </authorList>
    </citation>
    <scope>NUCLEOTIDE SEQUENCE [LARGE SCALE GENOMIC DNA]</scope>
    <source>
        <strain evidence="3 4">ALL</strain>
    </source>
</reference>